<dbReference type="Pfam" id="PF10096">
    <property type="entry name" value="DUF2334"/>
    <property type="match status" value="1"/>
</dbReference>
<proteinExistence type="predicted"/>
<keyword evidence="1" id="KW-0472">Membrane</keyword>
<dbReference type="InterPro" id="IPR018763">
    <property type="entry name" value="DUF2334"/>
</dbReference>
<keyword evidence="1" id="KW-0812">Transmembrane</keyword>
<dbReference type="SUPFAM" id="SSF88713">
    <property type="entry name" value="Glycoside hydrolase/deacetylase"/>
    <property type="match status" value="1"/>
</dbReference>
<dbReference type="CDD" id="cd10923">
    <property type="entry name" value="CE4_COG5298"/>
    <property type="match status" value="1"/>
</dbReference>
<keyword evidence="1" id="KW-1133">Transmembrane helix</keyword>
<reference evidence="2" key="1">
    <citation type="submission" date="2024-07" db="EMBL/GenBank/DDBJ databases">
        <title>Halotolerant mesophilic bacterium Ornithinibacillus sp. 4-3, sp. nov., isolated from soil.</title>
        <authorList>
            <person name="Sidarenka A.V."/>
            <person name="Guliayeva D.E."/>
            <person name="Leanovich S.I."/>
            <person name="Hileuskaya K.S."/>
            <person name="Akhremchuk A.E."/>
            <person name="Sikolenko M.A."/>
            <person name="Valentovich L.N."/>
        </authorList>
    </citation>
    <scope>NUCLEOTIDE SEQUENCE</scope>
    <source>
        <strain evidence="2">4-3</strain>
    </source>
</reference>
<accession>A0AB39HR26</accession>
<evidence type="ECO:0000256" key="1">
    <source>
        <dbReference type="SAM" id="Phobius"/>
    </source>
</evidence>
<protein>
    <submittedName>
        <fullName evidence="2">DUF2334 domain-containing protein</fullName>
    </submittedName>
</protein>
<dbReference type="AlphaFoldDB" id="A0AB39HR26"/>
<dbReference type="RefSeq" id="WP_368653462.1">
    <property type="nucleotide sequence ID" value="NZ_CP162599.1"/>
</dbReference>
<gene>
    <name evidence="2" type="ORF">AB4Y30_17465</name>
</gene>
<evidence type="ECO:0000313" key="2">
    <source>
        <dbReference type="EMBL" id="XDK32774.1"/>
    </source>
</evidence>
<dbReference type="EMBL" id="CP162599">
    <property type="protein sequence ID" value="XDK32774.1"/>
    <property type="molecule type" value="Genomic_DNA"/>
</dbReference>
<dbReference type="InterPro" id="IPR011330">
    <property type="entry name" value="Glyco_hydro/deAcase_b/a-brl"/>
</dbReference>
<dbReference type="GO" id="GO:0005975">
    <property type="term" value="P:carbohydrate metabolic process"/>
    <property type="evidence" value="ECO:0007669"/>
    <property type="project" value="InterPro"/>
</dbReference>
<sequence>MSRSLAIKFFVMIALICFMLSIESPHLDAVEQKQESPNLLVIYSAKDGEINEHQRLLDMLLGHFSENIQFTSSNEITKSDLESKDYLFYYGEKKEVLPDLSKELINNFTGPVVAFGFNVEQLERFSFFETNSDKVVVDQAYITNDSTKSLEFIPQYIHDIEIVETEKTEEVITATKEDNKFPLIVRHQEDFYFANHLLTDPFSILFAEGLHFVFERGGLTFEENIQGYIRLEDIHPLVDPEPLMEIANILKEKQIPYMIAVIPIYTNPETGKQYRMSDSPKLLKVLKYMQDNGGSIILHGYTHQFRLSETGEGFEFWDVEHDMPIYHEPDSEVIIKTEEDFASKRAYEKYVAKQKAFEREYIEERVVKGIHELTNYGLYPLAFEAPHYTMSQNGYQVLSDYFSTYVGQLQISDEDWETMTSVPYISKPTILHGMELLPETIGYVDPNNLQAISQMMEKAEQNQFVRDGLVAGFYHPYLGVKRFNKLLENLEAYPHINWIDLKERDPHVQTTYAEIYTIEGEIVAEVNYIGMVRSSFEYITYHVNKVLTFILWCMAGIGIFAVISFIGHTIYSMLRKPTLSHSKKEEVYH</sequence>
<organism evidence="2">
    <name type="scientific">Ornithinibacillus sp. 4-3</name>
    <dbReference type="NCBI Taxonomy" id="3231488"/>
    <lineage>
        <taxon>Bacteria</taxon>
        <taxon>Bacillati</taxon>
        <taxon>Bacillota</taxon>
        <taxon>Bacilli</taxon>
        <taxon>Bacillales</taxon>
        <taxon>Bacillaceae</taxon>
        <taxon>Ornithinibacillus</taxon>
    </lineage>
</organism>
<feature type="transmembrane region" description="Helical" evidence="1">
    <location>
        <begin position="549"/>
        <end position="574"/>
    </location>
</feature>
<name>A0AB39HR26_9BACI</name>